<dbReference type="PANTHER" id="PTHR32196">
    <property type="entry name" value="ABC TRANSPORTER PERMEASE PROTEIN YPHD-RELATED-RELATED"/>
    <property type="match status" value="1"/>
</dbReference>
<dbReference type="AlphaFoldDB" id="A0A249JX73"/>
<keyword evidence="2" id="KW-0813">Transport</keyword>
<accession>A0A249JX73</accession>
<sequence length="338" mass="35308">MKIKSILNDQRVVLTLLTVALFIFFGLQNPAFFNVDFVIYPLLRDGATLTVIGLAQLCVLSIGHLNLAVGRMAAISALVAGASYQYWGLSLVQGAVLGVLAGALLGAITGWIIVKSQVNAFIVTLAMDFALLGLVTFIYVTFTGATAAFTTKPDGMDFWRSKSLGDICLGPICGPSAIPMMLMPAIVCLILVGFMYSKTRLGRELLSTGSNLRAAKLSGIPTENRVLTAHIFSGALAGIGGLMLAYTNGSFTAAIGSQVMLPSFLGPVLGGTLLAGGAVAVLGTFIGTMLTLVIRQGLSVQGIGLETLNIALGLVLLAALSVGQIQKMFASFKMRAKK</sequence>
<feature type="transmembrane region" description="Helical" evidence="8">
    <location>
        <begin position="268"/>
        <end position="294"/>
    </location>
</feature>
<evidence type="ECO:0000256" key="6">
    <source>
        <dbReference type="ARBA" id="ARBA00022989"/>
    </source>
</evidence>
<protein>
    <submittedName>
        <fullName evidence="9">Ribose transport system permease protein</fullName>
    </submittedName>
</protein>
<dbReference type="Pfam" id="PF02653">
    <property type="entry name" value="BPD_transp_2"/>
    <property type="match status" value="1"/>
</dbReference>
<dbReference type="CDD" id="cd06579">
    <property type="entry name" value="TM_PBP1_transp_AraH_like"/>
    <property type="match status" value="1"/>
</dbReference>
<dbReference type="GO" id="GO:0022857">
    <property type="term" value="F:transmembrane transporter activity"/>
    <property type="evidence" value="ECO:0007669"/>
    <property type="project" value="InterPro"/>
</dbReference>
<dbReference type="RefSeq" id="WP_095680424.1">
    <property type="nucleotide sequence ID" value="NZ_CP016768.2"/>
</dbReference>
<reference evidence="10" key="1">
    <citation type="submission" date="2016-10" db="EMBL/GenBank/DDBJ databases">
        <title>High microdiversification within the ubiquitous acI lineage of Actinobacteria.</title>
        <authorList>
            <person name="Neuenschwander S.M."/>
            <person name="Salcher M."/>
            <person name="Ghai R."/>
            <person name="Pernthaler J."/>
        </authorList>
    </citation>
    <scope>NUCLEOTIDE SEQUENCE [LARGE SCALE GENOMIC DNA]</scope>
</reference>
<keyword evidence="7 8" id="KW-0472">Membrane</keyword>
<evidence type="ECO:0000256" key="7">
    <source>
        <dbReference type="ARBA" id="ARBA00023136"/>
    </source>
</evidence>
<dbReference type="InterPro" id="IPR001851">
    <property type="entry name" value="ABC_transp_permease"/>
</dbReference>
<keyword evidence="3" id="KW-1003">Cell membrane</keyword>
<evidence type="ECO:0000313" key="10">
    <source>
        <dbReference type="Proteomes" id="UP000217153"/>
    </source>
</evidence>
<evidence type="ECO:0000256" key="8">
    <source>
        <dbReference type="SAM" id="Phobius"/>
    </source>
</evidence>
<dbReference type="OrthoDB" id="3676653at2"/>
<evidence type="ECO:0000313" key="9">
    <source>
        <dbReference type="EMBL" id="ASY09120.1"/>
    </source>
</evidence>
<dbReference type="KEGG" id="abam:B1s21122_01970"/>
<feature type="transmembrane region" description="Helical" evidence="8">
    <location>
        <begin position="226"/>
        <end position="248"/>
    </location>
</feature>
<comment type="subcellular location">
    <subcellularLocation>
        <location evidence="1">Cell membrane</location>
        <topology evidence="1">Multi-pass membrane protein</topology>
    </subcellularLocation>
</comment>
<feature type="transmembrane region" description="Helical" evidence="8">
    <location>
        <begin position="93"/>
        <end position="114"/>
    </location>
</feature>
<feature type="transmembrane region" description="Helical" evidence="8">
    <location>
        <begin position="121"/>
        <end position="149"/>
    </location>
</feature>
<evidence type="ECO:0000256" key="5">
    <source>
        <dbReference type="ARBA" id="ARBA00022692"/>
    </source>
</evidence>
<organism evidence="9 10">
    <name type="scientific">Candidatus Nanopelagicus limnae</name>
    <dbReference type="NCBI Taxonomy" id="1884634"/>
    <lineage>
        <taxon>Bacteria</taxon>
        <taxon>Bacillati</taxon>
        <taxon>Actinomycetota</taxon>
        <taxon>Actinomycetes</taxon>
        <taxon>Candidatus Nanopelagicales</taxon>
        <taxon>Candidatus Nanopelagicaceae</taxon>
        <taxon>Candidatus Nanopelagicus</taxon>
    </lineage>
</organism>
<dbReference type="EMBL" id="CP016768">
    <property type="protein sequence ID" value="ASY09120.1"/>
    <property type="molecule type" value="Genomic_DNA"/>
</dbReference>
<feature type="transmembrane region" description="Helical" evidence="8">
    <location>
        <begin position="169"/>
        <end position="196"/>
    </location>
</feature>
<keyword evidence="6 8" id="KW-1133">Transmembrane helix</keyword>
<dbReference type="PANTHER" id="PTHR32196:SF21">
    <property type="entry name" value="ABC TRANSPORTER PERMEASE PROTEIN YPHD-RELATED"/>
    <property type="match status" value="1"/>
</dbReference>
<feature type="transmembrane region" description="Helical" evidence="8">
    <location>
        <begin position="12"/>
        <end position="32"/>
    </location>
</feature>
<feature type="transmembrane region" description="Helical" evidence="8">
    <location>
        <begin position="38"/>
        <end position="62"/>
    </location>
</feature>
<gene>
    <name evidence="9" type="ORF">B1s21122_01970</name>
</gene>
<dbReference type="Proteomes" id="UP000217153">
    <property type="component" value="Chromosome"/>
</dbReference>
<proteinExistence type="predicted"/>
<keyword evidence="5 8" id="KW-0812">Transmembrane</keyword>
<name>A0A249JX73_9ACTN</name>
<feature type="transmembrane region" description="Helical" evidence="8">
    <location>
        <begin position="306"/>
        <end position="325"/>
    </location>
</feature>
<keyword evidence="4" id="KW-0997">Cell inner membrane</keyword>
<evidence type="ECO:0000256" key="1">
    <source>
        <dbReference type="ARBA" id="ARBA00004651"/>
    </source>
</evidence>
<evidence type="ECO:0000256" key="4">
    <source>
        <dbReference type="ARBA" id="ARBA00022519"/>
    </source>
</evidence>
<keyword evidence="10" id="KW-1185">Reference proteome</keyword>
<evidence type="ECO:0000256" key="3">
    <source>
        <dbReference type="ARBA" id="ARBA00022475"/>
    </source>
</evidence>
<dbReference type="GO" id="GO:0005886">
    <property type="term" value="C:plasma membrane"/>
    <property type="evidence" value="ECO:0007669"/>
    <property type="project" value="UniProtKB-SubCell"/>
</dbReference>
<evidence type="ECO:0000256" key="2">
    <source>
        <dbReference type="ARBA" id="ARBA00022448"/>
    </source>
</evidence>